<name>A0A6I4UT61_9SPHN</name>
<dbReference type="InterPro" id="IPR038109">
    <property type="entry name" value="DNA_bind_recomb_sf"/>
</dbReference>
<dbReference type="Gene3D" id="3.40.50.1390">
    <property type="entry name" value="Resolvase, N-terminal catalytic domain"/>
    <property type="match status" value="1"/>
</dbReference>
<dbReference type="InterPro" id="IPR011109">
    <property type="entry name" value="DNA_bind_recombinase_dom"/>
</dbReference>
<dbReference type="Pfam" id="PF00239">
    <property type="entry name" value="Resolvase"/>
    <property type="match status" value="1"/>
</dbReference>
<dbReference type="Proteomes" id="UP000469159">
    <property type="component" value="Unassembled WGS sequence"/>
</dbReference>
<dbReference type="Pfam" id="PF13408">
    <property type="entry name" value="Zn_ribbon_recom"/>
    <property type="match status" value="1"/>
</dbReference>
<evidence type="ECO:0000259" key="1">
    <source>
        <dbReference type="PROSITE" id="PS51736"/>
    </source>
</evidence>
<dbReference type="CDD" id="cd00338">
    <property type="entry name" value="Ser_Recombinase"/>
    <property type="match status" value="1"/>
</dbReference>
<keyword evidence="4" id="KW-1185">Reference proteome</keyword>
<dbReference type="OrthoDB" id="7277848at2"/>
<dbReference type="PANTHER" id="PTHR30461">
    <property type="entry name" value="DNA-INVERTASE FROM LAMBDOID PROPHAGE"/>
    <property type="match status" value="1"/>
</dbReference>
<dbReference type="AlphaFoldDB" id="A0A6I4UT61"/>
<reference evidence="3 4" key="1">
    <citation type="submission" date="2019-12" db="EMBL/GenBank/DDBJ databases">
        <title>Genomic-based taxomic classification of the family Erythrobacteraceae.</title>
        <authorList>
            <person name="Xu L."/>
        </authorList>
    </citation>
    <scope>NUCLEOTIDE SEQUENCE [LARGE SCALE GENOMIC DNA]</scope>
    <source>
        <strain evidence="3 4">MCCC 1K02066</strain>
    </source>
</reference>
<dbReference type="PROSITE" id="PS51737">
    <property type="entry name" value="RECOMBINASE_DNA_BIND"/>
    <property type="match status" value="1"/>
</dbReference>
<dbReference type="SMART" id="SM00857">
    <property type="entry name" value="Resolvase"/>
    <property type="match status" value="1"/>
</dbReference>
<evidence type="ECO:0008006" key="5">
    <source>
        <dbReference type="Google" id="ProtNLM"/>
    </source>
</evidence>
<sequence>MMLRKPRIAIYGRHSTDKQNPSSSADQAAACVPLVGLLNGEVVGTYLHSEMSGYKRNRPGLTRMLAEMRSGNIDVVVCEALDRLARDGEDVNWIGKKLRYDRVRLYTLAEGEIDEVKLAVAGMLGSLFLSNLQQKTLRGMQAALLAGRFVGGRAYGYRKVHKIGSDGEPIRGLLEINEDQAAMVCRIFEDFANGLSSIGIVRRLNEERIPGPRGGEWNASTVRGDPKKLVGILNNRLYCGELVWKRREWRKNPDTDDRERRYRLRDESEWVRIDVPDMRIINDELWDAVREQIELRSRDTARTASSPVVHRRRKHLLSGTIKCATCGSNFTIAGKDYYRCAGARERGTCTNLLSLRREPLETAVLSVLRHHLLQPELAELFVAEFRKGLRELTERSENKGARATERLAEVDQQIDMILRNMLVSEASPALHRMLAELEQEKRELEEAMQFEPPAAELLPHSTLLRVFKEKVDALSSALNDESVRVQAAELIGDLIESVTVYPGETPEAEVSANITDLIRFAANENGPEWAMRKSCSAMVVAGVGFEPTTFRL</sequence>
<feature type="domain" description="Recombinase" evidence="2">
    <location>
        <begin position="154"/>
        <end position="299"/>
    </location>
</feature>
<protein>
    <recommendedName>
        <fullName evidence="5">Recombinase family protein</fullName>
    </recommendedName>
</protein>
<dbReference type="PANTHER" id="PTHR30461:SF23">
    <property type="entry name" value="DNA RECOMBINASE-RELATED"/>
    <property type="match status" value="1"/>
</dbReference>
<dbReference type="GO" id="GO:0000150">
    <property type="term" value="F:DNA strand exchange activity"/>
    <property type="evidence" value="ECO:0007669"/>
    <property type="project" value="InterPro"/>
</dbReference>
<dbReference type="GO" id="GO:0003677">
    <property type="term" value="F:DNA binding"/>
    <property type="evidence" value="ECO:0007669"/>
    <property type="project" value="InterPro"/>
</dbReference>
<dbReference type="InterPro" id="IPR006119">
    <property type="entry name" value="Resolv_N"/>
</dbReference>
<gene>
    <name evidence="3" type="ORF">GRI75_10615</name>
</gene>
<dbReference type="InterPro" id="IPR036162">
    <property type="entry name" value="Resolvase-like_N_sf"/>
</dbReference>
<comment type="caution">
    <text evidence="3">The sequence shown here is derived from an EMBL/GenBank/DDBJ whole genome shotgun (WGS) entry which is preliminary data.</text>
</comment>
<dbReference type="InterPro" id="IPR050639">
    <property type="entry name" value="SSR_resolvase"/>
</dbReference>
<dbReference type="SUPFAM" id="SSF53041">
    <property type="entry name" value="Resolvase-like"/>
    <property type="match status" value="1"/>
</dbReference>
<organism evidence="3 4">
    <name type="scientific">Croceibacterium soli</name>
    <dbReference type="NCBI Taxonomy" id="1739690"/>
    <lineage>
        <taxon>Bacteria</taxon>
        <taxon>Pseudomonadati</taxon>
        <taxon>Pseudomonadota</taxon>
        <taxon>Alphaproteobacteria</taxon>
        <taxon>Sphingomonadales</taxon>
        <taxon>Erythrobacteraceae</taxon>
        <taxon>Croceibacterium</taxon>
    </lineage>
</organism>
<dbReference type="PROSITE" id="PS51736">
    <property type="entry name" value="RECOMBINASES_3"/>
    <property type="match status" value="1"/>
</dbReference>
<accession>A0A6I4UT61</accession>
<dbReference type="EMBL" id="WTYK01000005">
    <property type="protein sequence ID" value="MXP42092.1"/>
    <property type="molecule type" value="Genomic_DNA"/>
</dbReference>
<dbReference type="Pfam" id="PF07508">
    <property type="entry name" value="Recombinase"/>
    <property type="match status" value="1"/>
</dbReference>
<evidence type="ECO:0000259" key="2">
    <source>
        <dbReference type="PROSITE" id="PS51737"/>
    </source>
</evidence>
<evidence type="ECO:0000313" key="3">
    <source>
        <dbReference type="EMBL" id="MXP42092.1"/>
    </source>
</evidence>
<dbReference type="RefSeq" id="WP_160746945.1">
    <property type="nucleotide sequence ID" value="NZ_WTYK01000005.1"/>
</dbReference>
<evidence type="ECO:0000313" key="4">
    <source>
        <dbReference type="Proteomes" id="UP000469159"/>
    </source>
</evidence>
<feature type="domain" description="Resolvase/invertase-type recombinase catalytic" evidence="1">
    <location>
        <begin position="7"/>
        <end position="165"/>
    </location>
</feature>
<proteinExistence type="predicted"/>
<dbReference type="Gene3D" id="3.90.1750.20">
    <property type="entry name" value="Putative Large Serine Recombinase, Chain B, Domain 2"/>
    <property type="match status" value="1"/>
</dbReference>
<dbReference type="InterPro" id="IPR025827">
    <property type="entry name" value="Zn_ribbon_recom_dom"/>
</dbReference>